<accession>A0A8J7MBW4</accession>
<protein>
    <submittedName>
        <fullName evidence="2">DUF5069 domain-containing protein</fullName>
    </submittedName>
</protein>
<sequence>MSTGQKIPCSPKLQIDGVVYFPRMCDKIRLFAAGELHADYHANLGKAMDLWTCQFLSVDYEALKAQVLAGLTDEQALQWCYENGAKPADCVRDWWLSYMRNCGYRDGLSEKLVMRKNDAGLGERDDIQSFFDFIDAEEGR</sequence>
<dbReference type="AlphaFoldDB" id="A0A8J7MBW4"/>
<reference evidence="2" key="1">
    <citation type="submission" date="2021-01" db="EMBL/GenBank/DDBJ databases">
        <title>Modified the classification status of verrucomicrobia.</title>
        <authorList>
            <person name="Feng X."/>
        </authorList>
    </citation>
    <scope>NUCLEOTIDE SEQUENCE</scope>
    <source>
        <strain evidence="2">_KCTC 22039</strain>
    </source>
</reference>
<gene>
    <name evidence="2" type="ORF">JIN82_00105</name>
</gene>
<feature type="domain" description="DUF5069" evidence="1">
    <location>
        <begin position="6"/>
        <end position="140"/>
    </location>
</feature>
<comment type="caution">
    <text evidence="2">The sequence shown here is derived from an EMBL/GenBank/DDBJ whole genome shotgun (WGS) entry which is preliminary data.</text>
</comment>
<dbReference type="Pfam" id="PF16798">
    <property type="entry name" value="DUF5069"/>
    <property type="match status" value="1"/>
</dbReference>
<dbReference type="InterPro" id="IPR031849">
    <property type="entry name" value="DUF5069"/>
</dbReference>
<keyword evidence="3" id="KW-1185">Reference proteome</keyword>
<dbReference type="EMBL" id="JAENIM010000007">
    <property type="protein sequence ID" value="MBK1789547.1"/>
    <property type="molecule type" value="Genomic_DNA"/>
</dbReference>
<evidence type="ECO:0000313" key="2">
    <source>
        <dbReference type="EMBL" id="MBK1789547.1"/>
    </source>
</evidence>
<dbReference type="Proteomes" id="UP000624703">
    <property type="component" value="Unassembled WGS sequence"/>
</dbReference>
<organism evidence="2 3">
    <name type="scientific">Persicirhabdus sediminis</name>
    <dbReference type="NCBI Taxonomy" id="454144"/>
    <lineage>
        <taxon>Bacteria</taxon>
        <taxon>Pseudomonadati</taxon>
        <taxon>Verrucomicrobiota</taxon>
        <taxon>Verrucomicrobiia</taxon>
        <taxon>Verrucomicrobiales</taxon>
        <taxon>Verrucomicrobiaceae</taxon>
        <taxon>Persicirhabdus</taxon>
    </lineage>
</organism>
<evidence type="ECO:0000259" key="1">
    <source>
        <dbReference type="Pfam" id="PF16798"/>
    </source>
</evidence>
<evidence type="ECO:0000313" key="3">
    <source>
        <dbReference type="Proteomes" id="UP000624703"/>
    </source>
</evidence>
<proteinExistence type="predicted"/>
<dbReference type="RefSeq" id="WP_200309497.1">
    <property type="nucleotide sequence ID" value="NZ_JAENIM010000007.1"/>
</dbReference>
<name>A0A8J7MBW4_9BACT</name>